<dbReference type="EMBL" id="HBII01011242">
    <property type="protein sequence ID" value="CAE0345922.1"/>
    <property type="molecule type" value="Transcribed_RNA"/>
</dbReference>
<feature type="coiled-coil region" evidence="1">
    <location>
        <begin position="27"/>
        <end position="68"/>
    </location>
</feature>
<dbReference type="Pfam" id="PF00170">
    <property type="entry name" value="bZIP_1"/>
    <property type="match status" value="1"/>
</dbReference>
<evidence type="ECO:0000313" key="4">
    <source>
        <dbReference type="EMBL" id="CAE0345922.1"/>
    </source>
</evidence>
<name>A0A7S3J6L4_9SPIT</name>
<evidence type="ECO:0000259" key="3">
    <source>
        <dbReference type="PROSITE" id="PS50217"/>
    </source>
</evidence>
<dbReference type="PROSITE" id="PS00036">
    <property type="entry name" value="BZIP_BASIC"/>
    <property type="match status" value="1"/>
</dbReference>
<dbReference type="InterPro" id="IPR004827">
    <property type="entry name" value="bZIP"/>
</dbReference>
<dbReference type="SUPFAM" id="SSF57959">
    <property type="entry name" value="Leucine zipper domain"/>
    <property type="match status" value="1"/>
</dbReference>
<gene>
    <name evidence="4" type="ORF">EHAR0213_LOCUS4832</name>
</gene>
<dbReference type="GO" id="GO:0003700">
    <property type="term" value="F:DNA-binding transcription factor activity"/>
    <property type="evidence" value="ECO:0007669"/>
    <property type="project" value="InterPro"/>
</dbReference>
<feature type="region of interest" description="Disordered" evidence="2">
    <location>
        <begin position="93"/>
        <end position="118"/>
    </location>
</feature>
<reference evidence="4" key="1">
    <citation type="submission" date="2021-01" db="EMBL/GenBank/DDBJ databases">
        <authorList>
            <person name="Corre E."/>
            <person name="Pelletier E."/>
            <person name="Niang G."/>
            <person name="Scheremetjew M."/>
            <person name="Finn R."/>
            <person name="Kale V."/>
            <person name="Holt S."/>
            <person name="Cochrane G."/>
            <person name="Meng A."/>
            <person name="Brown T."/>
            <person name="Cohen L."/>
        </authorList>
    </citation>
    <scope>NUCLEOTIDE SEQUENCE</scope>
    <source>
        <strain evidence="4">FSP1.4</strain>
    </source>
</reference>
<organism evidence="4">
    <name type="scientific">Euplotes harpa</name>
    <dbReference type="NCBI Taxonomy" id="151035"/>
    <lineage>
        <taxon>Eukaryota</taxon>
        <taxon>Sar</taxon>
        <taxon>Alveolata</taxon>
        <taxon>Ciliophora</taxon>
        <taxon>Intramacronucleata</taxon>
        <taxon>Spirotrichea</taxon>
        <taxon>Hypotrichia</taxon>
        <taxon>Euplotida</taxon>
        <taxon>Euplotidae</taxon>
        <taxon>Euplotes</taxon>
    </lineage>
</organism>
<accession>A0A7S3J6L4</accession>
<evidence type="ECO:0000256" key="1">
    <source>
        <dbReference type="SAM" id="Coils"/>
    </source>
</evidence>
<evidence type="ECO:0000256" key="2">
    <source>
        <dbReference type="SAM" id="MobiDB-lite"/>
    </source>
</evidence>
<dbReference type="InterPro" id="IPR046347">
    <property type="entry name" value="bZIP_sf"/>
</dbReference>
<feature type="domain" description="BZIP" evidence="3">
    <location>
        <begin position="9"/>
        <end position="62"/>
    </location>
</feature>
<dbReference type="AlphaFoldDB" id="A0A7S3J6L4"/>
<dbReference type="PROSITE" id="PS50217">
    <property type="entry name" value="BZIP"/>
    <property type="match status" value="1"/>
</dbReference>
<proteinExistence type="predicted"/>
<keyword evidence="1" id="KW-0175">Coiled coil</keyword>
<protein>
    <recommendedName>
        <fullName evidence="3">BZIP domain-containing protein</fullName>
    </recommendedName>
</protein>
<feature type="compositionally biased region" description="Polar residues" evidence="2">
    <location>
        <begin position="105"/>
        <end position="118"/>
    </location>
</feature>
<sequence length="224" mass="25700">MASKMSKQQIRRERRLLQNRKSACKLRNKKKQTFQSLTSDNKKLESEYLNLKKEVEHAQEELLESMSETLMLRKRLDQLQQSQNAMMMDALKQRNQSKDSPVLSRKSSGSYNSVESQHTTESNVCQQAMPLNNFVLEAQTFNFMTALKFVMSQVQQPQCSSFLKLKQPTAFSGYSQDLLNACGLRNLSMTQPMGHASDLLCKLATGSRPEPNSAYRYVQEFHSN</sequence>
<dbReference type="Gene3D" id="1.20.5.170">
    <property type="match status" value="1"/>
</dbReference>